<gene>
    <name evidence="1" type="ORF">TCM_031939</name>
</gene>
<name>A0A061FFX2_THECC</name>
<organism evidence="1 2">
    <name type="scientific">Theobroma cacao</name>
    <name type="common">Cacao</name>
    <name type="synonym">Cocoa</name>
    <dbReference type="NCBI Taxonomy" id="3641"/>
    <lineage>
        <taxon>Eukaryota</taxon>
        <taxon>Viridiplantae</taxon>
        <taxon>Streptophyta</taxon>
        <taxon>Embryophyta</taxon>
        <taxon>Tracheophyta</taxon>
        <taxon>Spermatophyta</taxon>
        <taxon>Magnoliopsida</taxon>
        <taxon>eudicotyledons</taxon>
        <taxon>Gunneridae</taxon>
        <taxon>Pentapetalae</taxon>
        <taxon>rosids</taxon>
        <taxon>malvids</taxon>
        <taxon>Malvales</taxon>
        <taxon>Malvaceae</taxon>
        <taxon>Byttnerioideae</taxon>
        <taxon>Theobroma</taxon>
    </lineage>
</organism>
<protein>
    <submittedName>
        <fullName evidence="1">Uncharacterized protein</fullName>
    </submittedName>
</protein>
<reference evidence="1 2" key="1">
    <citation type="journal article" date="2013" name="Genome Biol.">
        <title>The genome sequence of the most widely cultivated cacao type and its use to identify candidate genes regulating pod color.</title>
        <authorList>
            <person name="Motamayor J.C."/>
            <person name="Mockaitis K."/>
            <person name="Schmutz J."/>
            <person name="Haiminen N."/>
            <person name="Iii D.L."/>
            <person name="Cornejo O."/>
            <person name="Findley S.D."/>
            <person name="Zheng P."/>
            <person name="Utro F."/>
            <person name="Royaert S."/>
            <person name="Saski C."/>
            <person name="Jenkins J."/>
            <person name="Podicheti R."/>
            <person name="Zhao M."/>
            <person name="Scheffler B.E."/>
            <person name="Stack J.C."/>
            <person name="Feltus F.A."/>
            <person name="Mustiga G.M."/>
            <person name="Amores F."/>
            <person name="Phillips W."/>
            <person name="Marelli J.P."/>
            <person name="May G.D."/>
            <person name="Shapiro H."/>
            <person name="Ma J."/>
            <person name="Bustamante C.D."/>
            <person name="Schnell R.J."/>
            <person name="Main D."/>
            <person name="Gilbert D."/>
            <person name="Parida L."/>
            <person name="Kuhn D.N."/>
        </authorList>
    </citation>
    <scope>NUCLEOTIDE SEQUENCE [LARGE SCALE GENOMIC DNA]</scope>
    <source>
        <strain evidence="2">cv. Matina 1-6</strain>
    </source>
</reference>
<evidence type="ECO:0000313" key="1">
    <source>
        <dbReference type="EMBL" id="EOY13379.1"/>
    </source>
</evidence>
<proteinExistence type="predicted"/>
<dbReference type="InParanoid" id="A0A061FFX2"/>
<keyword evidence="2" id="KW-1185">Reference proteome</keyword>
<dbReference type="AlphaFoldDB" id="A0A061FFX2"/>
<dbReference type="Proteomes" id="UP000026915">
    <property type="component" value="Chromosome 7"/>
</dbReference>
<evidence type="ECO:0000313" key="2">
    <source>
        <dbReference type="Proteomes" id="UP000026915"/>
    </source>
</evidence>
<sequence>MPNDHISALELYPVPGCMTSGAIQQGVPTKVFLDSCLSPESNMQSETPKSASLTVPLLSSSIFPALDPDEYVLVGEDNCNTP</sequence>
<dbReference type="EMBL" id="CM001885">
    <property type="protein sequence ID" value="EOY13379.1"/>
    <property type="molecule type" value="Genomic_DNA"/>
</dbReference>
<dbReference type="Gramene" id="EOY13379">
    <property type="protein sequence ID" value="EOY13379"/>
    <property type="gene ID" value="TCM_031939"/>
</dbReference>
<dbReference type="HOGENOM" id="CLU_2563039_0_0_1"/>
<accession>A0A061FFX2</accession>